<dbReference type="EMBL" id="CP045571">
    <property type="protein sequence ID" value="QFX96568.1"/>
    <property type="molecule type" value="Genomic_DNA"/>
</dbReference>
<accession>A0A5P9XS44</accession>
<dbReference type="AlphaFoldDB" id="A0A5P9XS44"/>
<reference evidence="1 2" key="1">
    <citation type="submission" date="2019-10" db="EMBL/GenBank/DDBJ databases">
        <authorList>
            <person name="Wang R."/>
        </authorList>
    </citation>
    <scope>NUCLEOTIDE SEQUENCE [LARGE SCALE GENOMIC DNA]</scope>
    <source>
        <strain evidence="1 2">ATCC 19377</strain>
    </source>
</reference>
<dbReference type="SUPFAM" id="SSF88723">
    <property type="entry name" value="PIN domain-like"/>
    <property type="match status" value="1"/>
</dbReference>
<sequence>MGNAFSAMIKRGRTTLKQATACLDAYSEISIKLVEVNLNQALALVSKHRIYAYDAYLLVCAMQSHSPLLTLDQPLKQVAESLSIKILEV</sequence>
<evidence type="ECO:0000313" key="1">
    <source>
        <dbReference type="EMBL" id="QFX96568.1"/>
    </source>
</evidence>
<proteinExistence type="predicted"/>
<organism evidence="1 2">
    <name type="scientific">Acidithiobacillus thiooxidans ATCC 19377</name>
    <dbReference type="NCBI Taxonomy" id="637390"/>
    <lineage>
        <taxon>Bacteria</taxon>
        <taxon>Pseudomonadati</taxon>
        <taxon>Pseudomonadota</taxon>
        <taxon>Acidithiobacillia</taxon>
        <taxon>Acidithiobacillales</taxon>
        <taxon>Acidithiobacillaceae</taxon>
        <taxon>Acidithiobacillus</taxon>
    </lineage>
</organism>
<dbReference type="Gene3D" id="3.40.50.1010">
    <property type="entry name" value="5'-nuclease"/>
    <property type="match status" value="1"/>
</dbReference>
<dbReference type="KEGG" id="atx:GCD22_02362"/>
<dbReference type="InterPro" id="IPR044153">
    <property type="entry name" value="PIN_Pae0151-like"/>
</dbReference>
<gene>
    <name evidence="1" type="ORF">GCD22_02362</name>
</gene>
<dbReference type="CDD" id="cd09873">
    <property type="entry name" value="PIN_Pae0151-like"/>
    <property type="match status" value="1"/>
</dbReference>
<evidence type="ECO:0000313" key="2">
    <source>
        <dbReference type="Proteomes" id="UP000363590"/>
    </source>
</evidence>
<protein>
    <submittedName>
        <fullName evidence="1">Twitching motility protein PilT</fullName>
    </submittedName>
</protein>
<dbReference type="Proteomes" id="UP000363590">
    <property type="component" value="Chromosome"/>
</dbReference>
<name>A0A5P9XS44_ACITH</name>
<dbReference type="InterPro" id="IPR029060">
    <property type="entry name" value="PIN-like_dom_sf"/>
</dbReference>